<dbReference type="NCBIfam" id="TIGR01509">
    <property type="entry name" value="HAD-SF-IA-v3"/>
    <property type="match status" value="1"/>
</dbReference>
<dbReference type="InterPro" id="IPR006439">
    <property type="entry name" value="HAD-SF_hydro_IA"/>
</dbReference>
<dbReference type="InterPro" id="IPR036412">
    <property type="entry name" value="HAD-like_sf"/>
</dbReference>
<dbReference type="SUPFAM" id="SSF56784">
    <property type="entry name" value="HAD-like"/>
    <property type="match status" value="1"/>
</dbReference>
<keyword evidence="2" id="KW-1185">Reference proteome</keyword>
<dbReference type="SFLD" id="SFLDG01135">
    <property type="entry name" value="C1.5.6:_HAD__Beta-PGM__Phospha"/>
    <property type="match status" value="1"/>
</dbReference>
<dbReference type="Gene3D" id="1.10.150.240">
    <property type="entry name" value="Putative phosphatase, domain 2"/>
    <property type="match status" value="1"/>
</dbReference>
<dbReference type="PANTHER" id="PTHR18901:SF38">
    <property type="entry name" value="PSEUDOURIDINE-5'-PHOSPHATASE"/>
    <property type="match status" value="1"/>
</dbReference>
<organism evidence="1 2">
    <name type="scientific">Tabrizicola oligotrophica</name>
    <dbReference type="NCBI Taxonomy" id="2710650"/>
    <lineage>
        <taxon>Bacteria</taxon>
        <taxon>Pseudomonadati</taxon>
        <taxon>Pseudomonadota</taxon>
        <taxon>Alphaproteobacteria</taxon>
        <taxon>Rhodobacterales</taxon>
        <taxon>Paracoccaceae</taxon>
        <taxon>Tabrizicola</taxon>
    </lineage>
</organism>
<dbReference type="CDD" id="cd07505">
    <property type="entry name" value="HAD_BPGM-like"/>
    <property type="match status" value="1"/>
</dbReference>
<evidence type="ECO:0000313" key="2">
    <source>
        <dbReference type="Proteomes" id="UP000477782"/>
    </source>
</evidence>
<dbReference type="EMBL" id="JAAIVJ010000002">
    <property type="protein sequence ID" value="NEY89885.1"/>
    <property type="molecule type" value="Genomic_DNA"/>
</dbReference>
<dbReference type="Gene3D" id="3.40.50.1000">
    <property type="entry name" value="HAD superfamily/HAD-like"/>
    <property type="match status" value="1"/>
</dbReference>
<dbReference type="Proteomes" id="UP000477782">
    <property type="component" value="Unassembled WGS sequence"/>
</dbReference>
<dbReference type="Pfam" id="PF13419">
    <property type="entry name" value="HAD_2"/>
    <property type="match status" value="1"/>
</dbReference>
<proteinExistence type="predicted"/>
<dbReference type="InterPro" id="IPR023198">
    <property type="entry name" value="PGP-like_dom2"/>
</dbReference>
<evidence type="ECO:0000313" key="1">
    <source>
        <dbReference type="EMBL" id="NEY89885.1"/>
    </source>
</evidence>
<dbReference type="InterPro" id="IPR041492">
    <property type="entry name" value="HAD_2"/>
</dbReference>
<protein>
    <submittedName>
        <fullName evidence="1">HAD family phosphatase</fullName>
    </submittedName>
</protein>
<dbReference type="AlphaFoldDB" id="A0A6M0QQW1"/>
<dbReference type="SFLD" id="SFLDS00003">
    <property type="entry name" value="Haloacid_Dehalogenase"/>
    <property type="match status" value="1"/>
</dbReference>
<sequence>MSYDALLFDLDGTLIDTETVALTTGMAAFAAMGHPVDRSFMQRLVGVDLPTAAGIIGAALPTLDQKGLQDRWHHAFSAAIDRDLPLKPGALHLLQARHCPMALVTSSGEAEAHHKLRVTGLRQHFATVVTLADVTRPKPSPEPYLLAAERLGVSPARCLVFEDSETGAEAAHRAGCTVVQVPDVGPVTGRWSHHLASDLLQGARMAGLTA</sequence>
<dbReference type="PRINTS" id="PR00413">
    <property type="entry name" value="HADHALOGNASE"/>
</dbReference>
<reference evidence="1 2" key="1">
    <citation type="submission" date="2020-02" db="EMBL/GenBank/DDBJ databases">
        <authorList>
            <person name="Chen W.-M."/>
        </authorList>
    </citation>
    <scope>NUCLEOTIDE SEQUENCE [LARGE SCALE GENOMIC DNA]</scope>
    <source>
        <strain evidence="1 2">KMS-5</strain>
    </source>
</reference>
<gene>
    <name evidence="1" type="ORF">G4Z14_06190</name>
</gene>
<dbReference type="RefSeq" id="WP_164623914.1">
    <property type="nucleotide sequence ID" value="NZ_JAAIVJ010000002.1"/>
</dbReference>
<dbReference type="SFLD" id="SFLDG01129">
    <property type="entry name" value="C1.5:_HAD__Beta-PGM__Phosphata"/>
    <property type="match status" value="1"/>
</dbReference>
<accession>A0A6M0QQW1</accession>
<dbReference type="InterPro" id="IPR023214">
    <property type="entry name" value="HAD_sf"/>
</dbReference>
<dbReference type="PANTHER" id="PTHR18901">
    <property type="entry name" value="2-DEOXYGLUCOSE-6-PHOSPHATE PHOSPHATASE 2"/>
    <property type="match status" value="1"/>
</dbReference>
<comment type="caution">
    <text evidence="1">The sequence shown here is derived from an EMBL/GenBank/DDBJ whole genome shotgun (WGS) entry which is preliminary data.</text>
</comment>
<name>A0A6M0QQW1_9RHOB</name>